<keyword evidence="9" id="KW-1185">Reference proteome</keyword>
<accession>A0A010QJT8</accession>
<keyword evidence="4" id="KW-0326">Glycosidase</keyword>
<keyword evidence="4" id="KW-0378">Hydrolase</keyword>
<feature type="domain" description="Glycoside hydrolase family 31 TIM barrel" evidence="5">
    <location>
        <begin position="564"/>
        <end position="830"/>
    </location>
</feature>
<organism evidence="8 9">
    <name type="scientific">Colletotrichum fioriniae PJ7</name>
    <dbReference type="NCBI Taxonomy" id="1445577"/>
    <lineage>
        <taxon>Eukaryota</taxon>
        <taxon>Fungi</taxon>
        <taxon>Dikarya</taxon>
        <taxon>Ascomycota</taxon>
        <taxon>Pezizomycotina</taxon>
        <taxon>Sordariomycetes</taxon>
        <taxon>Hypocreomycetidae</taxon>
        <taxon>Glomerellales</taxon>
        <taxon>Glomerellaceae</taxon>
        <taxon>Colletotrichum</taxon>
        <taxon>Colletotrichum acutatum species complex</taxon>
    </lineage>
</organism>
<dbReference type="InterPro" id="IPR013780">
    <property type="entry name" value="Glyco_hydro_b"/>
</dbReference>
<reference evidence="8 9" key="1">
    <citation type="submission" date="2014-02" db="EMBL/GenBank/DDBJ databases">
        <title>The genome sequence of Colletotrichum fioriniae PJ7.</title>
        <authorList>
            <person name="Baroncelli R."/>
            <person name="Thon M.R."/>
        </authorList>
    </citation>
    <scope>NUCLEOTIDE SEQUENCE [LARGE SCALE GENOMIC DNA]</scope>
    <source>
        <strain evidence="8 9">PJ7</strain>
    </source>
</reference>
<dbReference type="SUPFAM" id="SSF51445">
    <property type="entry name" value="(Trans)glycosidases"/>
    <property type="match status" value="1"/>
</dbReference>
<dbReference type="SUPFAM" id="SSF51011">
    <property type="entry name" value="Glycosyl hydrolase domain"/>
    <property type="match status" value="1"/>
</dbReference>
<comment type="catalytic activity">
    <reaction evidence="1">
        <text>Hydrolysis of terminal, non-reducing (1-&gt;4)-linked alpha-D-glucose residues with release of alpha-D-glucose.</text>
        <dbReference type="EC" id="3.2.1.20"/>
    </reaction>
</comment>
<comment type="caution">
    <text evidence="8">The sequence shown here is derived from an EMBL/GenBank/DDBJ whole genome shotgun (WGS) entry which is preliminary data.</text>
</comment>
<dbReference type="GO" id="GO:0004558">
    <property type="term" value="F:alpha-1,4-glucosidase activity"/>
    <property type="evidence" value="ECO:0007669"/>
    <property type="project" value="UniProtKB-EC"/>
</dbReference>
<protein>
    <recommendedName>
        <fullName evidence="3">alpha-glucosidase</fullName>
        <ecNumber evidence="3">3.2.1.20</ecNumber>
    </recommendedName>
</protein>
<gene>
    <name evidence="8" type="ORF">CFIO01_12902</name>
</gene>
<dbReference type="STRING" id="1445577.A0A010QJT8"/>
<evidence type="ECO:0000256" key="4">
    <source>
        <dbReference type="RuleBase" id="RU361185"/>
    </source>
</evidence>
<evidence type="ECO:0000256" key="2">
    <source>
        <dbReference type="ARBA" id="ARBA00007806"/>
    </source>
</evidence>
<dbReference type="PANTHER" id="PTHR22762:SF120">
    <property type="entry name" value="HETEROGLYCAN GLUCOSIDASE 1"/>
    <property type="match status" value="1"/>
</dbReference>
<evidence type="ECO:0000313" key="9">
    <source>
        <dbReference type="Proteomes" id="UP000020467"/>
    </source>
</evidence>
<evidence type="ECO:0000313" key="8">
    <source>
        <dbReference type="EMBL" id="EXF76915.1"/>
    </source>
</evidence>
<name>A0A010QJT8_9PEZI</name>
<sequence length="1092" mass="123336">MSAPGDLLNFIPADVFFNSVKASVPSYKTPVKAIKVESSALTEKTNNPLRYAAHITLQGVEGDASTHCLVQFVTPQIWRIRYNPKFTGVGDYPDTNSRTIVRNRFVDLVDDLQQEYRDCDAGNSYHAPQSWYWNTTFEQLSGDHWVLSSVDHTAQNPNGAVKTRLHFFASPFRIIATRPGLEPREKTPTFITEAGIQGTSISEEVIWRTADQAFSYNGDREIDAINNVILKMHKPPPAHYLGFGEQGGKTVLKKPTYMNYFCYDNFNYRKVYGQGALDDKEPLYHSSPFFLEMNGIPTHRNVTGLMVDNYSQVAIDLGMNDSNTIGIATRFGTFDAYVMTADDVPRMIWLVNHLRLCPVVADSFRQYTSIVGRPKLKPRFILGHHQGCYGYNSNATVGGIVDGYRNSNIPLDGMHLDVDFQDRYRTFTASESKFGNIGDFLNGLKQRGVKCCTNITPILSLRESDADPYINLRNFWDEDDKLNPATNLLVSDKRYLKGLPDNQQRGWRYDGGGFAVPTQLDPADPNIQKIYTDSVDAPGNGLRDDYNFNENYNSGYPFHGGVSYGTLPGTNTNLGTAGYYPDLNRTVARERWGEQYQYLFDNGLEFVWQDMTTPAVAEVYGDMLGFPSRLLMSDDTPNQDPKVKPSTKTAIELWGLYSYNLHKATYKGLNKLKGRENKRNFIIGRGSLTGMHRFAGLWTGDNGSSWDFWRISVAQVIALGYSGMTIAGVDMGGFTPDPDKNLNPPQWCDPELLIRWYTGAFLLPWYRNHYIQHFGGKNFQEPWQYTYAFQNYPQALQGSSQDVYNLYMSVEPICRYYVQLRYSLMQVLYDTMFANLINGLPIARAMLITDPDDTTLFNANDDFIDNQYLLGHNILVCPVLNPGVKHRPVYLPGSDQWYPLNLRIDVQNQGKDPQRIKHAANLEQSVPGGTTISYGCYIPNAGFQPEQIPFVTPVYVRAGKYSHATTSTVNEAKSYFREFKIHQEYDGELRIVKLSHPWNQFNACPLIGDTYQLAIWTEKCTAPSTLDAVSVSFQDQDGNSITNSGLTFEYFPSRGVLTVYVPVALVPDHQNQLPGLVSPEDHFISIRVSGLL</sequence>
<proteinExistence type="inferred from homology"/>
<evidence type="ECO:0000259" key="6">
    <source>
        <dbReference type="Pfam" id="PF13802"/>
    </source>
</evidence>
<dbReference type="Pfam" id="PF21365">
    <property type="entry name" value="Glyco_hydro_31_3rd"/>
    <property type="match status" value="1"/>
</dbReference>
<feature type="domain" description="Glycosyl hydrolase family 31 C-terminal" evidence="7">
    <location>
        <begin position="839"/>
        <end position="959"/>
    </location>
</feature>
<dbReference type="GO" id="GO:0030246">
    <property type="term" value="F:carbohydrate binding"/>
    <property type="evidence" value="ECO:0007669"/>
    <property type="project" value="InterPro"/>
</dbReference>
<dbReference type="SUPFAM" id="SSF74650">
    <property type="entry name" value="Galactose mutarotase-like"/>
    <property type="match status" value="1"/>
</dbReference>
<dbReference type="eggNOG" id="KOG1066">
    <property type="taxonomic scope" value="Eukaryota"/>
</dbReference>
<dbReference type="KEGG" id="cfj:CFIO01_12902"/>
<dbReference type="InterPro" id="IPR025887">
    <property type="entry name" value="Glyco_hydro_31_N_dom"/>
</dbReference>
<evidence type="ECO:0000256" key="3">
    <source>
        <dbReference type="ARBA" id="ARBA00012741"/>
    </source>
</evidence>
<dbReference type="Gene3D" id="3.20.20.80">
    <property type="entry name" value="Glycosidases"/>
    <property type="match status" value="2"/>
</dbReference>
<dbReference type="Gene3D" id="2.60.40.1180">
    <property type="entry name" value="Golgi alpha-mannosidase II"/>
    <property type="match status" value="1"/>
</dbReference>
<comment type="similarity">
    <text evidence="2 4">Belongs to the glycosyl hydrolase 31 family.</text>
</comment>
<dbReference type="CDD" id="cd14752">
    <property type="entry name" value="GH31_N"/>
    <property type="match status" value="1"/>
</dbReference>
<evidence type="ECO:0000259" key="7">
    <source>
        <dbReference type="Pfam" id="PF21365"/>
    </source>
</evidence>
<evidence type="ECO:0000256" key="1">
    <source>
        <dbReference type="ARBA" id="ARBA00001657"/>
    </source>
</evidence>
<evidence type="ECO:0000259" key="5">
    <source>
        <dbReference type="Pfam" id="PF01055"/>
    </source>
</evidence>
<dbReference type="Proteomes" id="UP000020467">
    <property type="component" value="Unassembled WGS sequence"/>
</dbReference>
<feature type="domain" description="Glycoside hydrolase family 31 N-terminal" evidence="6">
    <location>
        <begin position="223"/>
        <end position="316"/>
    </location>
</feature>
<dbReference type="InterPro" id="IPR000322">
    <property type="entry name" value="Glyco_hydro_31_TIM"/>
</dbReference>
<dbReference type="Pfam" id="PF13802">
    <property type="entry name" value="Gal_mutarotas_2"/>
    <property type="match status" value="1"/>
</dbReference>
<dbReference type="InterPro" id="IPR017853">
    <property type="entry name" value="GH"/>
</dbReference>
<dbReference type="HOGENOM" id="CLU_000631_7_2_1"/>
<dbReference type="OrthoDB" id="4818733at2759"/>
<dbReference type="GO" id="GO:0005975">
    <property type="term" value="P:carbohydrate metabolic process"/>
    <property type="evidence" value="ECO:0007669"/>
    <property type="project" value="InterPro"/>
</dbReference>
<dbReference type="InterPro" id="IPR011013">
    <property type="entry name" value="Gal_mutarotase_sf_dom"/>
</dbReference>
<dbReference type="Gene3D" id="2.60.40.1760">
    <property type="entry name" value="glycosyl hydrolase (family 31)"/>
    <property type="match status" value="1"/>
</dbReference>
<feature type="domain" description="Glycoside hydrolase family 31 TIM barrel" evidence="5">
    <location>
        <begin position="374"/>
        <end position="471"/>
    </location>
</feature>
<dbReference type="Pfam" id="PF01055">
    <property type="entry name" value="Glyco_hydro_31_2nd"/>
    <property type="match status" value="2"/>
</dbReference>
<dbReference type="AlphaFoldDB" id="A0A010QJT8"/>
<dbReference type="InterPro" id="IPR048395">
    <property type="entry name" value="Glyco_hydro_31_C"/>
</dbReference>
<dbReference type="EC" id="3.2.1.20" evidence="3"/>
<dbReference type="EMBL" id="JARH01000778">
    <property type="protein sequence ID" value="EXF76915.1"/>
    <property type="molecule type" value="Genomic_DNA"/>
</dbReference>
<dbReference type="PANTHER" id="PTHR22762">
    <property type="entry name" value="ALPHA-GLUCOSIDASE"/>
    <property type="match status" value="1"/>
</dbReference>